<accession>I4YMB1</accession>
<dbReference type="AlphaFoldDB" id="I4YMB1"/>
<proteinExistence type="predicted"/>
<keyword evidence="2" id="KW-1185">Reference proteome</keyword>
<evidence type="ECO:0000313" key="1">
    <source>
        <dbReference type="EMBL" id="EIM25103.1"/>
    </source>
</evidence>
<reference evidence="1 2" key="1">
    <citation type="submission" date="2012-02" db="EMBL/GenBank/DDBJ databases">
        <title>Improved High-Quality Draft sequence of Microvirga sp. WSM3557.</title>
        <authorList>
            <consortium name="US DOE Joint Genome Institute"/>
            <person name="Lucas S."/>
            <person name="Han J."/>
            <person name="Lapidus A."/>
            <person name="Cheng J.-F."/>
            <person name="Goodwin L."/>
            <person name="Pitluck S."/>
            <person name="Peters L."/>
            <person name="Zhang X."/>
            <person name="Detter J.C."/>
            <person name="Han C."/>
            <person name="Tapia R."/>
            <person name="Land M."/>
            <person name="Hauser L."/>
            <person name="Kyrpides N."/>
            <person name="Ivanova N."/>
            <person name="Pagani I."/>
            <person name="Brau L."/>
            <person name="Yates R."/>
            <person name="O'Hara G."/>
            <person name="Rui T."/>
            <person name="Howieson J."/>
            <person name="Reeve W."/>
            <person name="Woyke T."/>
        </authorList>
    </citation>
    <scope>NUCLEOTIDE SEQUENCE [LARGE SCALE GENOMIC DNA]</scope>
    <source>
        <strain evidence="1 2">WSM3557</strain>
    </source>
</reference>
<dbReference type="HOGENOM" id="CLU_2106144_0_0_5"/>
<sequence>MLGIDRDVPGRGDASGGITDVPACFDLGGRLAGQGGHPPVLGGVAEGFRRDRRSFLDRAFRDRKAKLRVAGKVCAGFLGVRARVTCHEDLLKLLLGQCQEDMPVPLLLFLIHAPT</sequence>
<gene>
    <name evidence="1" type="ORF">MicloDRAFT_00058230</name>
</gene>
<dbReference type="Proteomes" id="UP000003947">
    <property type="component" value="Unassembled WGS sequence"/>
</dbReference>
<organism evidence="1 2">
    <name type="scientific">Microvirga lotononidis</name>
    <dbReference type="NCBI Taxonomy" id="864069"/>
    <lineage>
        <taxon>Bacteria</taxon>
        <taxon>Pseudomonadati</taxon>
        <taxon>Pseudomonadota</taxon>
        <taxon>Alphaproteobacteria</taxon>
        <taxon>Hyphomicrobiales</taxon>
        <taxon>Methylobacteriaceae</taxon>
        <taxon>Microvirga</taxon>
    </lineage>
</organism>
<evidence type="ECO:0000313" key="2">
    <source>
        <dbReference type="Proteomes" id="UP000003947"/>
    </source>
</evidence>
<name>I4YMB1_9HYPH</name>
<protein>
    <submittedName>
        <fullName evidence="1">Uncharacterized protein</fullName>
    </submittedName>
</protein>
<dbReference type="EMBL" id="JH660647">
    <property type="protein sequence ID" value="EIM25103.1"/>
    <property type="molecule type" value="Genomic_DNA"/>
</dbReference>
<dbReference type="STRING" id="864069.MicloDRAFT_00058230"/>